<dbReference type="SUPFAM" id="SSF57184">
    <property type="entry name" value="Growth factor receptor domain"/>
    <property type="match status" value="1"/>
</dbReference>
<feature type="domain" description="CUB" evidence="31">
    <location>
        <begin position="1003"/>
        <end position="1115"/>
    </location>
</feature>
<dbReference type="PANTHER" id="PTHR24251">
    <property type="entry name" value="OVOCHYMASE-RELATED"/>
    <property type="match status" value="1"/>
</dbReference>
<dbReference type="PANTHER" id="PTHR24251:SF37">
    <property type="entry name" value="CUB DOMAIN-CONTAINING PROTEIN"/>
    <property type="match status" value="1"/>
</dbReference>
<evidence type="ECO:0000256" key="12">
    <source>
        <dbReference type="ARBA" id="ARBA00022737"/>
    </source>
</evidence>
<dbReference type="PROSITE" id="PS50026">
    <property type="entry name" value="EGF_3"/>
    <property type="match status" value="3"/>
</dbReference>
<comment type="subunit">
    <text evidence="27">Interacts with AMN. Component of the cubam complex composed of one CUBN trimer and one AMN chain. The cubam complex can dimerize. Interacts with LRP2 in a dual-receptor complex in a calcium-dependent manner. Found in a complex with PID1/PCLI1, LRP1 and CUBNI. Interacts with LRP1 and PID1/PCLI1.</text>
</comment>
<feature type="domain" description="CUB" evidence="31">
    <location>
        <begin position="1630"/>
        <end position="1683"/>
    </location>
</feature>
<feature type="region of interest" description="Disordered" evidence="30">
    <location>
        <begin position="1"/>
        <end position="33"/>
    </location>
</feature>
<feature type="domain" description="CUB" evidence="31">
    <location>
        <begin position="2288"/>
        <end position="2408"/>
    </location>
</feature>
<evidence type="ECO:0000256" key="6">
    <source>
        <dbReference type="ARBA" id="ARBA00022548"/>
    </source>
</evidence>
<feature type="disulfide bond" evidence="29">
    <location>
        <begin position="379"/>
        <end position="396"/>
    </location>
</feature>
<reference evidence="33" key="1">
    <citation type="submission" date="2020-11" db="EMBL/GenBank/DDBJ databases">
        <authorList>
            <person name="Tran Van P."/>
        </authorList>
    </citation>
    <scope>NUCLEOTIDE SEQUENCE</scope>
</reference>
<evidence type="ECO:0000256" key="13">
    <source>
        <dbReference type="ARBA" id="ARBA00022753"/>
    </source>
</evidence>
<keyword evidence="23" id="KW-0170">Cobalt</keyword>
<dbReference type="GO" id="GO:0005509">
    <property type="term" value="F:calcium ion binding"/>
    <property type="evidence" value="ECO:0007669"/>
    <property type="project" value="InterPro"/>
</dbReference>
<evidence type="ECO:0000256" key="30">
    <source>
        <dbReference type="SAM" id="MobiDB-lite"/>
    </source>
</evidence>
<keyword evidence="9" id="KW-0165">Cleavage on pair of basic residues</keyword>
<feature type="domain" description="EGF-like" evidence="32">
    <location>
        <begin position="370"/>
        <end position="406"/>
    </location>
</feature>
<evidence type="ECO:0000256" key="28">
    <source>
        <dbReference type="PROSITE-ProRule" id="PRU00059"/>
    </source>
</evidence>
<evidence type="ECO:0000256" key="8">
    <source>
        <dbReference type="ARBA" id="ARBA00022628"/>
    </source>
</evidence>
<dbReference type="InterPro" id="IPR018097">
    <property type="entry name" value="EGF_Ca-bd_CS"/>
</dbReference>
<dbReference type="FunFam" id="2.60.120.290:FF:000060">
    <property type="entry name" value="Cubilin homolog"/>
    <property type="match status" value="1"/>
</dbReference>
<evidence type="ECO:0000256" key="16">
    <source>
        <dbReference type="ARBA" id="ARBA00023098"/>
    </source>
</evidence>
<dbReference type="InterPro" id="IPR000152">
    <property type="entry name" value="EGF-type_Asp/Asn_hydroxyl_site"/>
</dbReference>
<dbReference type="PROSITE" id="PS00010">
    <property type="entry name" value="ASX_HYDROXYL"/>
    <property type="match status" value="2"/>
</dbReference>
<dbReference type="SMART" id="SM00179">
    <property type="entry name" value="EGF_CA"/>
    <property type="match status" value="6"/>
</dbReference>
<feature type="disulfide bond" evidence="28">
    <location>
        <begin position="405"/>
        <end position="432"/>
    </location>
</feature>
<keyword evidence="4" id="KW-1003">Cell membrane</keyword>
<evidence type="ECO:0000256" key="20">
    <source>
        <dbReference type="ARBA" id="ARBA00023180"/>
    </source>
</evidence>
<feature type="domain" description="CUB" evidence="31">
    <location>
        <begin position="2165"/>
        <end position="2287"/>
    </location>
</feature>
<keyword evidence="7" id="KW-0597">Phosphoprotein</keyword>
<dbReference type="CDD" id="cd00041">
    <property type="entry name" value="CUB"/>
    <property type="match status" value="17"/>
</dbReference>
<evidence type="ECO:0000256" key="24">
    <source>
        <dbReference type="ARBA" id="ARBA00023765"/>
    </source>
</evidence>
<dbReference type="GO" id="GO:0005886">
    <property type="term" value="C:plasma membrane"/>
    <property type="evidence" value="ECO:0007669"/>
    <property type="project" value="UniProtKB-SubCell"/>
</dbReference>
<keyword evidence="12" id="KW-0677">Repeat</keyword>
<dbReference type="GO" id="GO:0008203">
    <property type="term" value="P:cholesterol metabolic process"/>
    <property type="evidence" value="ECO:0007669"/>
    <property type="project" value="UniProtKB-KW"/>
</dbReference>
<evidence type="ECO:0000256" key="4">
    <source>
        <dbReference type="ARBA" id="ARBA00022475"/>
    </source>
</evidence>
<keyword evidence="15" id="KW-0653">Protein transport</keyword>
<keyword evidence="17" id="KW-0472">Membrane</keyword>
<feature type="domain" description="CUB" evidence="31">
    <location>
        <begin position="646"/>
        <end position="758"/>
    </location>
</feature>
<dbReference type="CDD" id="cd00054">
    <property type="entry name" value="EGF_CA"/>
    <property type="match status" value="5"/>
</dbReference>
<dbReference type="InterPro" id="IPR049883">
    <property type="entry name" value="NOTCH1_EGF-like"/>
</dbReference>
<evidence type="ECO:0000256" key="14">
    <source>
        <dbReference type="ARBA" id="ARBA00022837"/>
    </source>
</evidence>
<evidence type="ECO:0000256" key="5">
    <source>
        <dbReference type="ARBA" id="ARBA00022536"/>
    </source>
</evidence>
<evidence type="ECO:0000256" key="2">
    <source>
        <dbReference type="ARBA" id="ARBA00004202"/>
    </source>
</evidence>
<feature type="domain" description="CUB" evidence="31">
    <location>
        <begin position="1923"/>
        <end position="2031"/>
    </location>
</feature>
<evidence type="ECO:0000256" key="25">
    <source>
        <dbReference type="ARBA" id="ARBA00023878"/>
    </source>
</evidence>
<dbReference type="Pfam" id="PF00008">
    <property type="entry name" value="EGF"/>
    <property type="match status" value="1"/>
</dbReference>
<evidence type="ECO:0000256" key="19">
    <source>
        <dbReference type="ARBA" id="ARBA00023166"/>
    </source>
</evidence>
<evidence type="ECO:0000256" key="10">
    <source>
        <dbReference type="ARBA" id="ARBA00022723"/>
    </source>
</evidence>
<dbReference type="Pfam" id="PF00431">
    <property type="entry name" value="CUB"/>
    <property type="match status" value="17"/>
</dbReference>
<dbReference type="SMART" id="SM00042">
    <property type="entry name" value="CUB"/>
    <property type="match status" value="16"/>
</dbReference>
<keyword evidence="20" id="KW-0325">Glycoprotein</keyword>
<keyword evidence="13" id="KW-0967">Endosome</keyword>
<evidence type="ECO:0000256" key="3">
    <source>
        <dbReference type="ARBA" id="ARBA00022448"/>
    </source>
</evidence>
<organism evidence="33">
    <name type="scientific">Timema tahoe</name>
    <dbReference type="NCBI Taxonomy" id="61484"/>
    <lineage>
        <taxon>Eukaryota</taxon>
        <taxon>Metazoa</taxon>
        <taxon>Ecdysozoa</taxon>
        <taxon>Arthropoda</taxon>
        <taxon>Hexapoda</taxon>
        <taxon>Insecta</taxon>
        <taxon>Pterygota</taxon>
        <taxon>Neoptera</taxon>
        <taxon>Polyneoptera</taxon>
        <taxon>Phasmatodea</taxon>
        <taxon>Timematodea</taxon>
        <taxon>Timematoidea</taxon>
        <taxon>Timematidae</taxon>
        <taxon>Timema</taxon>
    </lineage>
</organism>
<gene>
    <name evidence="33" type="ORF">TTEB3V08_LOCUS3161</name>
</gene>
<keyword evidence="18 29" id="KW-1015">Disulfide bond</keyword>
<keyword evidence="10" id="KW-0479">Metal-binding</keyword>
<evidence type="ECO:0000256" key="18">
    <source>
        <dbReference type="ARBA" id="ARBA00023157"/>
    </source>
</evidence>
<protein>
    <recommendedName>
        <fullName evidence="25">Cubilin</fullName>
    </recommendedName>
</protein>
<proteinExistence type="predicted"/>
<dbReference type="SMART" id="SM00181">
    <property type="entry name" value="EGF"/>
    <property type="match status" value="7"/>
</dbReference>
<feature type="domain" description="CUB" evidence="31">
    <location>
        <begin position="405"/>
        <end position="520"/>
    </location>
</feature>
<dbReference type="PROSITE" id="PS01186">
    <property type="entry name" value="EGF_2"/>
    <property type="match status" value="1"/>
</dbReference>
<feature type="domain" description="CUB" evidence="31">
    <location>
        <begin position="1340"/>
        <end position="1444"/>
    </location>
</feature>
<evidence type="ECO:0000256" key="15">
    <source>
        <dbReference type="ARBA" id="ARBA00022927"/>
    </source>
</evidence>
<keyword evidence="16" id="KW-0443">Lipid metabolism</keyword>
<evidence type="ECO:0000256" key="27">
    <source>
        <dbReference type="ARBA" id="ARBA00049703"/>
    </source>
</evidence>
<feature type="domain" description="EGF-like" evidence="32">
    <location>
        <begin position="138"/>
        <end position="179"/>
    </location>
</feature>
<feature type="disulfide bond" evidence="28">
    <location>
        <begin position="1802"/>
        <end position="1829"/>
    </location>
</feature>
<dbReference type="Pfam" id="PF07645">
    <property type="entry name" value="EGF_CA"/>
    <property type="match status" value="3"/>
</dbReference>
<evidence type="ECO:0000256" key="29">
    <source>
        <dbReference type="PROSITE-ProRule" id="PRU00076"/>
    </source>
</evidence>
<dbReference type="Gene3D" id="2.60.120.290">
    <property type="entry name" value="Spermadhesin, CUB domain"/>
    <property type="match status" value="18"/>
</dbReference>
<dbReference type="FunFam" id="2.10.25.10:FF:000260">
    <property type="entry name" value="Notch receptor 4"/>
    <property type="match status" value="1"/>
</dbReference>
<dbReference type="FunFam" id="2.10.25.10:FF:000379">
    <property type="entry name" value="Cubilin"/>
    <property type="match status" value="1"/>
</dbReference>
<dbReference type="InterPro" id="IPR024731">
    <property type="entry name" value="NELL2-like_EGF"/>
</dbReference>
<dbReference type="GO" id="GO:0005768">
    <property type="term" value="C:endosome"/>
    <property type="evidence" value="ECO:0007669"/>
    <property type="project" value="UniProtKB-SubCell"/>
</dbReference>
<feature type="region of interest" description="Disordered" evidence="30">
    <location>
        <begin position="1439"/>
        <end position="1464"/>
    </location>
</feature>
<keyword evidence="8" id="KW-0846">Cobalamin</keyword>
<dbReference type="SUPFAM" id="SSF57196">
    <property type="entry name" value="EGF/Laminin"/>
    <property type="match status" value="3"/>
</dbReference>
<feature type="domain" description="CUB" evidence="31">
    <location>
        <begin position="2407"/>
        <end position="2465"/>
    </location>
</feature>
<name>A0A7R9FM80_9NEOP</name>
<feature type="disulfide bond" evidence="29">
    <location>
        <begin position="374"/>
        <end position="384"/>
    </location>
</feature>
<feature type="disulfide bond" evidence="29">
    <location>
        <begin position="169"/>
        <end position="178"/>
    </location>
</feature>
<feature type="domain" description="CUB" evidence="31">
    <location>
        <begin position="1119"/>
        <end position="1232"/>
    </location>
</feature>
<keyword evidence="3" id="KW-0813">Transport</keyword>
<keyword evidence="21" id="KW-0753">Steroid metabolism</keyword>
<evidence type="ECO:0000256" key="11">
    <source>
        <dbReference type="ARBA" id="ARBA00022729"/>
    </source>
</evidence>
<dbReference type="InterPro" id="IPR000742">
    <property type="entry name" value="EGF"/>
</dbReference>
<dbReference type="FunFam" id="2.60.120.290:FF:000013">
    <property type="entry name" value="Membrane frizzled-related protein"/>
    <property type="match status" value="6"/>
</dbReference>
<sequence>MEAKGVDWRREAEREARRDDRNGRGCKERLRDGGKNTEERVGIARRVAVIEASINNGSIGAAGGSPAGGTGGIGLNTLERQVRQIVTLLNRNECGSSPCLNGGTCEDKYSGFICRCPPNWEVSSSSIVNYSGPRCDMDVNECARFAGTDLGCQNGATCVNKPGTYECVCRQGFYGTHCTLKTNDCSASSSSDLCGHGVCVNQISATRGFTCICKQGWTADAVTGACTQDIDECASNHPACSHDPPVDCINVPGSFYCRECPRGYTGNGYYCRDIDECSVNNGGCSINPNVQCINTQGSRRCGDCPPGFQGDGVNCVYLGTCQVNNGGCHYLATCTNAGATIMCICPNGYNGPGVGPNGCVPSSGGGALSPSNPCSSNPCLHGFCHISEDRPSSYYCTCIPGYTGCGGILSTEQGTLKFPNSGSSFYSTQMNCAWIIVVNTTKVINITFSSFNLEKSTTCSFDWLQIHDGSGAGDHMIGRYCGDKLPKNGTIISTHNYLYLWFRSDYSRVGEGFELTWNSTEPLCGGELSLDEASHGTLQSPGSPGKYPNNRDCYWKLINANYNKRIQFHFFTLLIESHPNCSFDYLEILDGWTTDSPLLNKYCNSSHPAPLTTPGPFAMVHFHSDNWGNDAGFQISYTLIEGIPGCGGVLTGPSGSFSSPNHPDTYRENMECEWKIQLPVGERIELTFTAFSLEDSHSCKFDYVEVRDGDNINSPLIGRYCGSQLPPIAMSTSNNMVVKFRSDWSYSAEGFRISFQSICGGIFSDLTGTIHSPYYPRSYPSNRICIYHIALPPGKAIQLTFQDFDVEDTLYPTCPYDHVQIRDGDTENSTLIGTYCGEDNDMVPPPVLSTHNYLWIKFKTDSSLVNKGFLANYSSVDVLCGGIYKLSSGTIQTPAHPDTYPPGTECRWVISTSPGKVIQLTFTTFNLEDGSYSIDCPFDSVTIYDNSSIPNTGGIMGKFCGNTIPPVLTSVGNMITINFKSDFSRQMEGFSANYIIIDTSTMCGGSYFSATGMIRSPNYPNSYPRNKNCVWKITAPSGQQIMLNVTDFKLEHHHFCRFDYLEIKNGGYETSPLLGKFCGTTITKIMRSFSNQIYIHFVSDYSGSHKGFSIHWDATSTGCGGTLASSSGSIISPNYPQPYNHKAECLWKVIVSRGSAIQMVFVDLDLESQTGCLYDYVEVRDGIDSSAKRIGRYCTAGSHPLIIHSTGNHLFVKFRSDISRSGRGFHIKFDTGYRGVIESPNFPLSYPGNMDCTWNITATQGNKLNLTFSHFELESVNYYMPDSNNHCIYDYVEVKAGSGSDSPTQVLGKFCGQDIPAPISSTTDHIYIHFVTDSFTAYSCGDHFEHPRGVFTSPNYPNSYPYSTTCEWLITVDWGKSVEVTIEDFDLEGSVANCQYDALRWKPSQVQTRDRRLVNKLGTESGQLSGSGRVERLANKLETGSGQLSGSGRVDRLASKLGTGSGQLSGSVRVERLASKLGTGSGQLSGSRRVERLASKLGTGSGQLSGSVRVERLASKLGTGSGQLSGSGRVERLANKLGTGSGQLSGSGRVERLANKLGTESGQLSGSERFERLTSKLGTGSGQLAGSERVERLANKLGTGSGQLSGSGRVDRLASKLGTGSGQLSGSGRVYGGPDDTAPLLGEICTNQKSIVKYTSSGENMYLRFVSDSSFVGKGFRASYKTVDSHCGGKMMAPFGQIHSSNYPDNYGHNDDCMWYIEVDQNHVVKLSFIDFDIEAGYNCSYDYLRIFDGNTTDSPILLTHCGNQLPNQTAIKSTGNKMTIRMKSDGTRSAKGFLANYTMSCGARIVTEESGMIRTQESLNVDRSNKNCSWIIMGSQPDDHVTLTFTHLSVPDTDFGSECSYYYIEVRDGEDKDSPQIGKYCSTRIPAHITSQGSALFVQAVAVYGYHFGNFEATYSVLSSACGGNLTSEHGSFTSPGYPNSYPVNAECVWVINTSPGNRAQLSFQMFDLENNCAEDYVEVRRDNATGPLMGEYCGNTIPSNLTAGHVLWVKFRSSDAGTAGGFVADYSLLHGNELFGASGQVASPLYPHPFFHDGTYNWRITVQFGKAIAISFKDFYIPTYDTDTCYFSLKIYDGYDNTAPTLLERCGLQLPDPVTSSANIVYISLDFNLVRTGIWFLLEWQEVDKQGTSTGMMNPSQSSVPGCGGSFSFTEDFNVTSYNLTSPGYPLGYEHNLNCEWLIQTPPGFHLQLVFNDVNLEAFDQCYSCDYVQVFSGDNGKPDFKSVGTFCMRNATQEPPVTTTNMMKVVFHSDIFMNKTGFSATVVPVCGGLLFGPSGYIDVMNKTALRPNSWSFYFQCQWNITVRTGRTIAITFEEFKVFSTDTTLCQQSNVVLRNGGSSDSPPLGNGKYCGTTIPVVNQTTGNKLFVKYTGNRNSLVSCFAMCKLCAKEYVELFDGGSQSAKLLGHYCTRKPSSILTTGNMLSVHYFTETTDPHNGFLANIAIATCGGTLRGWIGTLTSPSYPGSYPTNQNCTWLIEGVLGHYFIITFQEIKTLSMSDCSGDYIEILESFDYNNTVATWFYTLLSQ</sequence>
<dbReference type="Gene3D" id="2.10.25.10">
    <property type="entry name" value="Laminin"/>
    <property type="match status" value="5"/>
</dbReference>
<keyword evidence="6" id="KW-0153">Cholesterol metabolism</keyword>
<comment type="subcellular location">
    <subcellularLocation>
        <location evidence="2">Cell membrane</location>
        <topology evidence="2">Peripheral membrane protein</topology>
    </subcellularLocation>
    <subcellularLocation>
        <location evidence="1">Endosome</location>
    </subcellularLocation>
    <subcellularLocation>
        <location evidence="24">Lysosome membrane</location>
        <topology evidence="24">Peripheral membrane protein</topology>
    </subcellularLocation>
</comment>
<evidence type="ECO:0000259" key="31">
    <source>
        <dbReference type="PROSITE" id="PS01180"/>
    </source>
</evidence>
<feature type="domain" description="CUB" evidence="31">
    <location>
        <begin position="2032"/>
        <end position="2145"/>
    </location>
</feature>
<keyword evidence="19" id="KW-1207">Sterol metabolism</keyword>
<evidence type="ECO:0000256" key="26">
    <source>
        <dbReference type="ARBA" id="ARBA00049611"/>
    </source>
</evidence>
<dbReference type="GO" id="GO:0015031">
    <property type="term" value="P:protein transport"/>
    <property type="evidence" value="ECO:0007669"/>
    <property type="project" value="UniProtKB-KW"/>
</dbReference>
<feature type="domain" description="CUB" evidence="31">
    <location>
        <begin position="524"/>
        <end position="640"/>
    </location>
</feature>
<accession>A0A7R9FM80</accession>
<evidence type="ECO:0000259" key="32">
    <source>
        <dbReference type="PROSITE" id="PS50026"/>
    </source>
</evidence>
<feature type="domain" description="CUB" evidence="31">
    <location>
        <begin position="880"/>
        <end position="997"/>
    </location>
</feature>
<dbReference type="EMBL" id="OE000798">
    <property type="protein sequence ID" value="CAD7455080.1"/>
    <property type="molecule type" value="Genomic_DNA"/>
</dbReference>
<evidence type="ECO:0000256" key="1">
    <source>
        <dbReference type="ARBA" id="ARBA00004177"/>
    </source>
</evidence>
<comment type="caution">
    <text evidence="29">Lacks conserved residue(s) required for the propagation of feature annotation.</text>
</comment>
<evidence type="ECO:0000256" key="7">
    <source>
        <dbReference type="ARBA" id="ARBA00022553"/>
    </source>
</evidence>
<dbReference type="InterPro" id="IPR009030">
    <property type="entry name" value="Growth_fac_rcpt_cys_sf"/>
</dbReference>
<feature type="domain" description="CUB" evidence="31">
    <location>
        <begin position="1687"/>
        <end position="1801"/>
    </location>
</feature>
<feature type="domain" description="EGF-like" evidence="32">
    <location>
        <begin position="90"/>
        <end position="136"/>
    </location>
</feature>
<evidence type="ECO:0000256" key="22">
    <source>
        <dbReference type="ARBA" id="ARBA00023228"/>
    </source>
</evidence>
<dbReference type="InterPro" id="IPR035914">
    <property type="entry name" value="Sperma_CUB_dom_sf"/>
</dbReference>
<dbReference type="FunFam" id="2.60.120.290:FF:000003">
    <property type="entry name" value="Neuropilin"/>
    <property type="match status" value="1"/>
</dbReference>
<evidence type="ECO:0000256" key="9">
    <source>
        <dbReference type="ARBA" id="ARBA00022685"/>
    </source>
</evidence>
<dbReference type="PROSITE" id="PS01180">
    <property type="entry name" value="CUB"/>
    <property type="match status" value="18"/>
</dbReference>
<feature type="domain" description="CUB" evidence="31">
    <location>
        <begin position="1235"/>
        <end position="1334"/>
    </location>
</feature>
<feature type="domain" description="CUB" evidence="31">
    <location>
        <begin position="1802"/>
        <end position="1919"/>
    </location>
</feature>
<feature type="domain" description="CUB" evidence="31">
    <location>
        <begin position="759"/>
        <end position="876"/>
    </location>
</feature>
<keyword evidence="5 29" id="KW-0245">EGF-like domain</keyword>
<dbReference type="Pfam" id="PF12947">
    <property type="entry name" value="EGF_3"/>
    <property type="match status" value="1"/>
</dbReference>
<dbReference type="InterPro" id="IPR001881">
    <property type="entry name" value="EGF-like_Ca-bd_dom"/>
</dbReference>
<dbReference type="GO" id="GO:0031419">
    <property type="term" value="F:cobalamin binding"/>
    <property type="evidence" value="ECO:0007669"/>
    <property type="project" value="UniProtKB-KW"/>
</dbReference>
<dbReference type="GO" id="GO:0005765">
    <property type="term" value="C:lysosomal membrane"/>
    <property type="evidence" value="ECO:0007669"/>
    <property type="project" value="UniProtKB-SubCell"/>
</dbReference>
<dbReference type="FunFam" id="2.60.120.290:FF:000005">
    <property type="entry name" value="Procollagen C-endopeptidase enhancer 1"/>
    <property type="match status" value="2"/>
</dbReference>
<evidence type="ECO:0000256" key="17">
    <source>
        <dbReference type="ARBA" id="ARBA00023136"/>
    </source>
</evidence>
<dbReference type="FunFam" id="2.10.25.10:FF:000429">
    <property type="entry name" value="Cubilin"/>
    <property type="match status" value="1"/>
</dbReference>
<evidence type="ECO:0000313" key="33">
    <source>
        <dbReference type="EMBL" id="CAD7455080.1"/>
    </source>
</evidence>
<dbReference type="PROSITE" id="PS01187">
    <property type="entry name" value="EGF_CA"/>
    <property type="match status" value="1"/>
</dbReference>
<comment type="function">
    <text evidence="26">Endocytic receptor which plays a role in lipoprotein, vitamin and iron metabolism by facilitating their uptake. Acts together with LRP2 to mediate endocytosis of high-density lipoproteins, GC, hemoglobin, ALB, TF and SCGB1A1. Acts together with AMN to mediate endocytosis of the CBLIF-cobalamin complex. Binds to ALB, MB, Kappa and lambda-light chains, TF, hemoglobin, GC, SCGB1A1, APOA1, high density lipoprotein, and the CBLIF-cobalamin complex. Ligand binding requires calcium. Serves as important transporter in several absorptive epithelia, including intestine, renal proximal tubules and embryonic yolk sac. May play an important role in the development of the peri-implantation embryo through internalization of APOA1 and cholesterol. Binds to LGALS3 at the maternal-fetal interface.</text>
</comment>
<dbReference type="PROSITE" id="PS00022">
    <property type="entry name" value="EGF_1"/>
    <property type="match status" value="1"/>
</dbReference>
<evidence type="ECO:0000256" key="23">
    <source>
        <dbReference type="ARBA" id="ARBA00023285"/>
    </source>
</evidence>
<keyword evidence="22" id="KW-0458">Lysosome</keyword>
<evidence type="ECO:0000256" key="21">
    <source>
        <dbReference type="ARBA" id="ARBA00023221"/>
    </source>
</evidence>
<dbReference type="SUPFAM" id="SSF49854">
    <property type="entry name" value="Spermadhesin, CUB domain"/>
    <property type="match status" value="17"/>
</dbReference>
<feature type="domain" description="CUB" evidence="31">
    <location>
        <begin position="2467"/>
        <end position="2547"/>
    </location>
</feature>
<keyword evidence="14" id="KW-0106">Calcium</keyword>
<dbReference type="InterPro" id="IPR000859">
    <property type="entry name" value="CUB_dom"/>
</dbReference>
<keyword evidence="11" id="KW-0732">Signal</keyword>